<proteinExistence type="predicted"/>
<evidence type="ECO:0000313" key="3">
    <source>
        <dbReference type="EMBL" id="KAF2302622.1"/>
    </source>
</evidence>
<feature type="region of interest" description="Disordered" evidence="1">
    <location>
        <begin position="215"/>
        <end position="277"/>
    </location>
</feature>
<gene>
    <name evidence="3" type="ORF">GH714_042391</name>
</gene>
<evidence type="ECO:0000259" key="2">
    <source>
        <dbReference type="Pfam" id="PF03108"/>
    </source>
</evidence>
<dbReference type="PANTHER" id="PTHR31973">
    <property type="entry name" value="POLYPROTEIN, PUTATIVE-RELATED"/>
    <property type="match status" value="1"/>
</dbReference>
<dbReference type="EMBL" id="JAAGAX010000010">
    <property type="protein sequence ID" value="KAF2302622.1"/>
    <property type="molecule type" value="Genomic_DNA"/>
</dbReference>
<feature type="compositionally biased region" description="Basic and acidic residues" evidence="1">
    <location>
        <begin position="254"/>
        <end position="277"/>
    </location>
</feature>
<sequence>MATPSTSKPIKILRPGGSRFFTIILHVKGLREWGYYDEVTWTVPFCQDVEMSLVRIDKLCQGLKLHGLLREANVDYNIEIVNDVQCEASISEHGVNEENSDGSVRAKEVNVDDGFNEYIDALIGSERLDDYINPIMEDNMGNFGNNSQDVPCEEVNICQSGGDHAMNARGVNVQEGNPNRSGVNAQADDELHDNEYEMEEGDEDVQDVLHGINIEINNDSNNQKENQKGGPKATEERMRNEGFGASLSFDTVDTDSKYGDSDELHSNSDSEGDGEKVRFPEFNMDRDIGDPTFKVGMIFSTRDEFKNVCKAYGIKHRFELLFFQKNDFQWVQARCKKECGWKIWASKLHPKDLIDQTMQIKTASLNHSCGKSFTNYHVTAKWIASHYLETYKNDPDLNFTGLIGRIKITAYVLAWPKLGEQKIMH</sequence>
<evidence type="ECO:0000313" key="4">
    <source>
        <dbReference type="Proteomes" id="UP000467840"/>
    </source>
</evidence>
<feature type="compositionally biased region" description="Polar residues" evidence="1">
    <location>
        <begin position="215"/>
        <end position="224"/>
    </location>
</feature>
<dbReference type="Pfam" id="PF03108">
    <property type="entry name" value="DBD_Tnp_Mut"/>
    <property type="match status" value="1"/>
</dbReference>
<name>A0A6A6LMF6_HEVBR</name>
<accession>A0A6A6LMF6</accession>
<dbReference type="Proteomes" id="UP000467840">
    <property type="component" value="Chromosome 4"/>
</dbReference>
<feature type="domain" description="Transposase MuDR plant" evidence="2">
    <location>
        <begin position="292"/>
        <end position="353"/>
    </location>
</feature>
<dbReference type="AlphaFoldDB" id="A0A6A6LMF6"/>
<organism evidence="3 4">
    <name type="scientific">Hevea brasiliensis</name>
    <name type="common">Para rubber tree</name>
    <name type="synonym">Siphonia brasiliensis</name>
    <dbReference type="NCBI Taxonomy" id="3981"/>
    <lineage>
        <taxon>Eukaryota</taxon>
        <taxon>Viridiplantae</taxon>
        <taxon>Streptophyta</taxon>
        <taxon>Embryophyta</taxon>
        <taxon>Tracheophyta</taxon>
        <taxon>Spermatophyta</taxon>
        <taxon>Magnoliopsida</taxon>
        <taxon>eudicotyledons</taxon>
        <taxon>Gunneridae</taxon>
        <taxon>Pentapetalae</taxon>
        <taxon>rosids</taxon>
        <taxon>fabids</taxon>
        <taxon>Malpighiales</taxon>
        <taxon>Euphorbiaceae</taxon>
        <taxon>Crotonoideae</taxon>
        <taxon>Micrandreae</taxon>
        <taxon>Hevea</taxon>
    </lineage>
</organism>
<comment type="caution">
    <text evidence="3">The sequence shown here is derived from an EMBL/GenBank/DDBJ whole genome shotgun (WGS) entry which is preliminary data.</text>
</comment>
<dbReference type="InterPro" id="IPR004332">
    <property type="entry name" value="Transposase_MuDR"/>
</dbReference>
<reference evidence="3 4" key="1">
    <citation type="journal article" date="2020" name="Mol. Plant">
        <title>The Chromosome-Based Rubber Tree Genome Provides New Insights into Spurge Genome Evolution and Rubber Biosynthesis.</title>
        <authorList>
            <person name="Liu J."/>
            <person name="Shi C."/>
            <person name="Shi C.C."/>
            <person name="Li W."/>
            <person name="Zhang Q.J."/>
            <person name="Zhang Y."/>
            <person name="Li K."/>
            <person name="Lu H.F."/>
            <person name="Shi C."/>
            <person name="Zhu S.T."/>
            <person name="Xiao Z.Y."/>
            <person name="Nan H."/>
            <person name="Yue Y."/>
            <person name="Zhu X.G."/>
            <person name="Wu Y."/>
            <person name="Hong X.N."/>
            <person name="Fan G.Y."/>
            <person name="Tong Y."/>
            <person name="Zhang D."/>
            <person name="Mao C.L."/>
            <person name="Liu Y.L."/>
            <person name="Hao S.J."/>
            <person name="Liu W.Q."/>
            <person name="Lv M.Q."/>
            <person name="Zhang H.B."/>
            <person name="Liu Y."/>
            <person name="Hu-Tang G.R."/>
            <person name="Wang J.P."/>
            <person name="Wang J.H."/>
            <person name="Sun Y.H."/>
            <person name="Ni S.B."/>
            <person name="Chen W.B."/>
            <person name="Zhang X.C."/>
            <person name="Jiao Y.N."/>
            <person name="Eichler E.E."/>
            <person name="Li G.H."/>
            <person name="Liu X."/>
            <person name="Gao L.Z."/>
        </authorList>
    </citation>
    <scope>NUCLEOTIDE SEQUENCE [LARGE SCALE GENOMIC DNA]</scope>
    <source>
        <strain evidence="4">cv. GT1</strain>
        <tissue evidence="3">Leaf</tissue>
    </source>
</reference>
<keyword evidence="4" id="KW-1185">Reference proteome</keyword>
<evidence type="ECO:0000256" key="1">
    <source>
        <dbReference type="SAM" id="MobiDB-lite"/>
    </source>
</evidence>
<dbReference type="PANTHER" id="PTHR31973:SF187">
    <property type="entry name" value="MUTATOR TRANSPOSASE MUDRA PROTEIN"/>
    <property type="match status" value="1"/>
</dbReference>
<protein>
    <recommendedName>
        <fullName evidence="2">Transposase MuDR plant domain-containing protein</fullName>
    </recommendedName>
</protein>